<feature type="region of interest" description="Disordered" evidence="3">
    <location>
        <begin position="131"/>
        <end position="157"/>
    </location>
</feature>
<dbReference type="EMBL" id="KV748667">
    <property type="protein sequence ID" value="OCL13786.1"/>
    <property type="molecule type" value="Genomic_DNA"/>
</dbReference>
<dbReference type="InterPro" id="IPR018247">
    <property type="entry name" value="EF_Hand_1_Ca_BS"/>
</dbReference>
<protein>
    <submittedName>
        <fullName evidence="5">EF-hand</fullName>
    </submittedName>
</protein>
<evidence type="ECO:0000313" key="5">
    <source>
        <dbReference type="EMBL" id="OCL13786.1"/>
    </source>
</evidence>
<dbReference type="InterPro" id="IPR011992">
    <property type="entry name" value="EF-hand-dom_pair"/>
</dbReference>
<dbReference type="InterPro" id="IPR002048">
    <property type="entry name" value="EF_hand_dom"/>
</dbReference>
<reference evidence="5 6" key="1">
    <citation type="journal article" date="2016" name="Nat. Commun.">
        <title>Ectomycorrhizal ecology is imprinted in the genome of the dominant symbiotic fungus Cenococcum geophilum.</title>
        <authorList>
            <consortium name="DOE Joint Genome Institute"/>
            <person name="Peter M."/>
            <person name="Kohler A."/>
            <person name="Ohm R.A."/>
            <person name="Kuo A."/>
            <person name="Krutzmann J."/>
            <person name="Morin E."/>
            <person name="Arend M."/>
            <person name="Barry K.W."/>
            <person name="Binder M."/>
            <person name="Choi C."/>
            <person name="Clum A."/>
            <person name="Copeland A."/>
            <person name="Grisel N."/>
            <person name="Haridas S."/>
            <person name="Kipfer T."/>
            <person name="LaButti K."/>
            <person name="Lindquist E."/>
            <person name="Lipzen A."/>
            <person name="Maire R."/>
            <person name="Meier B."/>
            <person name="Mihaltcheva S."/>
            <person name="Molinier V."/>
            <person name="Murat C."/>
            <person name="Poggeler S."/>
            <person name="Quandt C.A."/>
            <person name="Sperisen C."/>
            <person name="Tritt A."/>
            <person name="Tisserant E."/>
            <person name="Crous P.W."/>
            <person name="Henrissat B."/>
            <person name="Nehls U."/>
            <person name="Egli S."/>
            <person name="Spatafora J.W."/>
            <person name="Grigoriev I.V."/>
            <person name="Martin F.M."/>
        </authorList>
    </citation>
    <scope>NUCLEOTIDE SEQUENCE [LARGE SCALE GENOMIC DNA]</scope>
    <source>
        <strain evidence="5 6">CBS 207.34</strain>
    </source>
</reference>
<dbReference type="OrthoDB" id="343296at2759"/>
<feature type="compositionally biased region" description="Basic and acidic residues" evidence="3">
    <location>
        <begin position="48"/>
        <end position="70"/>
    </location>
</feature>
<dbReference type="CDD" id="cd00051">
    <property type="entry name" value="EFh"/>
    <property type="match status" value="2"/>
</dbReference>
<accession>A0A8E2FAW0</accession>
<proteinExistence type="predicted"/>
<evidence type="ECO:0000313" key="6">
    <source>
        <dbReference type="Proteomes" id="UP000250140"/>
    </source>
</evidence>
<feature type="domain" description="EF-hand" evidence="4">
    <location>
        <begin position="214"/>
        <end position="246"/>
    </location>
</feature>
<dbReference type="SUPFAM" id="SSF47473">
    <property type="entry name" value="EF-hand"/>
    <property type="match status" value="1"/>
</dbReference>
<organism evidence="5 6">
    <name type="scientific">Glonium stellatum</name>
    <dbReference type="NCBI Taxonomy" id="574774"/>
    <lineage>
        <taxon>Eukaryota</taxon>
        <taxon>Fungi</taxon>
        <taxon>Dikarya</taxon>
        <taxon>Ascomycota</taxon>
        <taxon>Pezizomycotina</taxon>
        <taxon>Dothideomycetes</taxon>
        <taxon>Pleosporomycetidae</taxon>
        <taxon>Gloniales</taxon>
        <taxon>Gloniaceae</taxon>
        <taxon>Glonium</taxon>
    </lineage>
</organism>
<dbReference type="Gene3D" id="1.10.238.10">
    <property type="entry name" value="EF-hand"/>
    <property type="match status" value="2"/>
</dbReference>
<dbReference type="PANTHER" id="PTHR23050">
    <property type="entry name" value="CALCIUM BINDING PROTEIN"/>
    <property type="match status" value="1"/>
</dbReference>
<evidence type="ECO:0000256" key="3">
    <source>
        <dbReference type="SAM" id="MobiDB-lite"/>
    </source>
</evidence>
<dbReference type="InterPro" id="IPR050145">
    <property type="entry name" value="Centrin_CML-like"/>
</dbReference>
<dbReference type="Pfam" id="PF00036">
    <property type="entry name" value="EF-hand_1"/>
    <property type="match status" value="1"/>
</dbReference>
<dbReference type="PROSITE" id="PS00018">
    <property type="entry name" value="EF_HAND_1"/>
    <property type="match status" value="2"/>
</dbReference>
<evidence type="ECO:0000256" key="1">
    <source>
        <dbReference type="ARBA" id="ARBA00022737"/>
    </source>
</evidence>
<evidence type="ECO:0000256" key="2">
    <source>
        <dbReference type="ARBA" id="ARBA00022837"/>
    </source>
</evidence>
<dbReference type="Proteomes" id="UP000250140">
    <property type="component" value="Unassembled WGS sequence"/>
</dbReference>
<sequence>MASSSNHPTFPTRPYTTGLSRAGASTSAQQSTFNTPAGFGTAATSTQQHREAQRIERERAERAERERVERAGQNQLAELSEEQREEINEAFALFDLDKDGHIDYHELKVAMKALGFDLPKQEILSILQTHGVPAATPPPNNSKSKSSQPQSAFPTPPRLLLPLQAFQTLMAGRILARDPTEEILRAFDLFDEGGKGKISLQDLRRVARELGEGLQEEELVAMIEEFDMDGDGAISKEEFVAICLGG</sequence>
<feature type="compositionally biased region" description="Low complexity" evidence="3">
    <location>
        <begin position="141"/>
        <end position="151"/>
    </location>
</feature>
<keyword evidence="2" id="KW-0106">Calcium</keyword>
<dbReference type="Pfam" id="PF13499">
    <property type="entry name" value="EF-hand_7"/>
    <property type="match status" value="1"/>
</dbReference>
<keyword evidence="6" id="KW-1185">Reference proteome</keyword>
<name>A0A8E2FAW0_9PEZI</name>
<keyword evidence="1" id="KW-0677">Repeat</keyword>
<dbReference type="AlphaFoldDB" id="A0A8E2FAW0"/>
<dbReference type="GO" id="GO:0005509">
    <property type="term" value="F:calcium ion binding"/>
    <property type="evidence" value="ECO:0007669"/>
    <property type="project" value="InterPro"/>
</dbReference>
<dbReference type="FunFam" id="1.10.238.10:FF:000172">
    <property type="entry name" value="Cell division control protein"/>
    <property type="match status" value="1"/>
</dbReference>
<feature type="region of interest" description="Disordered" evidence="3">
    <location>
        <begin position="1"/>
        <end position="73"/>
    </location>
</feature>
<feature type="compositionally biased region" description="Polar residues" evidence="3">
    <location>
        <begin position="1"/>
        <end position="35"/>
    </location>
</feature>
<gene>
    <name evidence="5" type="ORF">AOQ84DRAFT_85051</name>
</gene>
<dbReference type="PROSITE" id="PS50222">
    <property type="entry name" value="EF_HAND_2"/>
    <property type="match status" value="3"/>
</dbReference>
<evidence type="ECO:0000259" key="4">
    <source>
        <dbReference type="PROSITE" id="PS50222"/>
    </source>
</evidence>
<feature type="domain" description="EF-hand" evidence="4">
    <location>
        <begin position="178"/>
        <end position="213"/>
    </location>
</feature>
<feature type="domain" description="EF-hand" evidence="4">
    <location>
        <begin position="82"/>
        <end position="117"/>
    </location>
</feature>
<dbReference type="SMART" id="SM00054">
    <property type="entry name" value="EFh"/>
    <property type="match status" value="3"/>
</dbReference>